<dbReference type="Gene3D" id="2.70.98.10">
    <property type="match status" value="1"/>
</dbReference>
<dbReference type="GO" id="GO:0005975">
    <property type="term" value="P:carbohydrate metabolic process"/>
    <property type="evidence" value="ECO:0007669"/>
    <property type="project" value="InterPro"/>
</dbReference>
<dbReference type="InterPro" id="IPR014718">
    <property type="entry name" value="GH-type_carb-bd"/>
</dbReference>
<dbReference type="GO" id="GO:0016853">
    <property type="term" value="F:isomerase activity"/>
    <property type="evidence" value="ECO:0007669"/>
    <property type="project" value="InterPro"/>
</dbReference>
<dbReference type="PANTHER" id="PTHR11122:SF13">
    <property type="entry name" value="GLUCOSE-6-PHOSPHATE 1-EPIMERASE"/>
    <property type="match status" value="1"/>
</dbReference>
<dbReference type="SUPFAM" id="SSF74650">
    <property type="entry name" value="Galactose mutarotase-like"/>
    <property type="match status" value="1"/>
</dbReference>
<accession>A0A850R4L3</accession>
<proteinExistence type="predicted"/>
<dbReference type="PANTHER" id="PTHR11122">
    <property type="entry name" value="APOSPORY-ASSOCIATED PROTEIN C-RELATED"/>
    <property type="match status" value="1"/>
</dbReference>
<name>A0A850R4L3_9LACO</name>
<gene>
    <name evidence="1" type="ORF">HU830_00945</name>
</gene>
<dbReference type="AlphaFoldDB" id="A0A850R4L3"/>
<dbReference type="CDD" id="cd09024">
    <property type="entry name" value="Aldose_epim_lacX"/>
    <property type="match status" value="1"/>
</dbReference>
<dbReference type="InterPro" id="IPR037481">
    <property type="entry name" value="LacX"/>
</dbReference>
<protein>
    <submittedName>
        <fullName evidence="1">Aldose 1-epimerase family protein</fullName>
    </submittedName>
</protein>
<dbReference type="EMBL" id="JABZEC010000001">
    <property type="protein sequence ID" value="NVY95777.1"/>
    <property type="molecule type" value="Genomic_DNA"/>
</dbReference>
<dbReference type="Pfam" id="PF01263">
    <property type="entry name" value="Aldose_epim"/>
    <property type="match status" value="1"/>
</dbReference>
<reference evidence="1 2" key="1">
    <citation type="submission" date="2020-06" db="EMBL/GenBank/DDBJ databases">
        <authorList>
            <person name="Kang J."/>
        </authorList>
    </citation>
    <scope>NUCLEOTIDE SEQUENCE [LARGE SCALE GENOMIC DNA]</scope>
    <source>
        <strain evidence="1 2">DCY120</strain>
    </source>
</reference>
<sequence>MTKVELHNSQLTVQVETLGAELQSVVDHHQKERIWGAKKEVWGRHAPVLFPIVGRLQANQYQWQGQSFTMTQHGFARDQEFTVTRQTATQVSLRLKANSQTLAQYPFQFSLVISYVLRANSVYVTYNIQNQDQQPLIFGIGGHPGFNFDYQKPQAQLLIKYPQQVQKLSLDDSGLVDPYQPELFQSDSVAFRQQSFVNDAWIYQNRAQNVFTLAYAGQPQVSLVTTAPYLGVWSAYPQTDQFVCIEPWWGIADTVDSDGQLTDKFGMQTLQPAQLFNASWGVTFY</sequence>
<dbReference type="InterPro" id="IPR011013">
    <property type="entry name" value="Gal_mutarotase_sf_dom"/>
</dbReference>
<evidence type="ECO:0000313" key="1">
    <source>
        <dbReference type="EMBL" id="NVY95777.1"/>
    </source>
</evidence>
<organism evidence="1 2">
    <name type="scientific">Bombilactobacillus apium</name>
    <dbReference type="NCBI Taxonomy" id="2675299"/>
    <lineage>
        <taxon>Bacteria</taxon>
        <taxon>Bacillati</taxon>
        <taxon>Bacillota</taxon>
        <taxon>Bacilli</taxon>
        <taxon>Lactobacillales</taxon>
        <taxon>Lactobacillaceae</taxon>
        <taxon>Bombilactobacillus</taxon>
    </lineage>
</organism>
<dbReference type="Proteomes" id="UP000563523">
    <property type="component" value="Unassembled WGS sequence"/>
</dbReference>
<keyword evidence="2" id="KW-1185">Reference proteome</keyword>
<dbReference type="GO" id="GO:0030246">
    <property type="term" value="F:carbohydrate binding"/>
    <property type="evidence" value="ECO:0007669"/>
    <property type="project" value="InterPro"/>
</dbReference>
<dbReference type="InterPro" id="IPR008183">
    <property type="entry name" value="Aldose_1/G6P_1-epimerase"/>
</dbReference>
<evidence type="ECO:0000313" key="2">
    <source>
        <dbReference type="Proteomes" id="UP000563523"/>
    </source>
</evidence>
<dbReference type="RefSeq" id="WP_176941947.1">
    <property type="nucleotide sequence ID" value="NZ_JABZEC010000001.1"/>
</dbReference>
<comment type="caution">
    <text evidence="1">The sequence shown here is derived from an EMBL/GenBank/DDBJ whole genome shotgun (WGS) entry which is preliminary data.</text>
</comment>